<dbReference type="GO" id="GO:0035973">
    <property type="term" value="P:aggrephagy"/>
    <property type="evidence" value="ECO:0007669"/>
    <property type="project" value="TreeGrafter"/>
</dbReference>
<dbReference type="PANTHER" id="PTHR22624">
    <property type="entry name" value="CYSTEINE PROTEASE ATG4"/>
    <property type="match status" value="1"/>
</dbReference>
<keyword evidence="9" id="KW-0072">Autophagy</keyword>
<comment type="function">
    <text evidence="11">Required for selective autophagic degradation of the nucleus (nucleophagy) as well as for mitophagy which contributes to regulate mitochondrial quantity and quality by eliminating the mitochondria to a basal level to fulfill cellular energy requirements and preventing excess ROS production.</text>
</comment>
<dbReference type="SUPFAM" id="SSF54001">
    <property type="entry name" value="Cysteine proteinases"/>
    <property type="match status" value="1"/>
</dbReference>
<dbReference type="GO" id="GO:0000407">
    <property type="term" value="C:phagophore assembly site"/>
    <property type="evidence" value="ECO:0007669"/>
    <property type="project" value="UniProtKB-SubCell"/>
</dbReference>
<dbReference type="Proteomes" id="UP000033140">
    <property type="component" value="Unassembled WGS sequence"/>
</dbReference>
<sequence>MDTLNRAIRFFYDPEPRNDELTQSIWVLGAEYAGIPPPPPLQAAALAAVGAAPEREEKGLGWPEAFLDDYETRVWLTYRTGFPAISKKVVEEQVDTVNEAERTAAASAEGTNGVTSWMKEVGDKFSRNGNGAAQGYTSDVGWGCMIRSAQSLLANALLTLHLGRDYRHNTISAENELDLIKLFADHPSAPFSLHRFVSHASTFCGKAPGEWFGPSAAAQCIKALCAEYTGTTELRASEGGRGVGVYVAADGGDIYENRVREIACGTDGTWKPVLILAGVRLGIERVNPVYYPAIQDCLKSPHGIGIAGGRPSSSHYFIATQASSTHNPYLFHLDPHHPRPYLPLEPTTADVGSVHTRRVRRCRMDEVDPSMLVGYLIRDEPSWEAFKTSLQGKGKKVVHVYYREPELRRRVSAAKVTTSTPVATPTKTESPGLGGEAEVVEEEDGEEEEVDVLSDAEGLAQWGRKPLARNVENDDHQVSPFHLKMLCTVRTTPTRSTILYGRLVLKGYATAAGKDPIKTPTSSPPKAKFPTFVNQTGKDPLNAPTTFPPKLELPPSPKPDDMNRFTWLRLTGKGYLVFYKTAFKTVWSNYKESKALRARPAPKNYTRAEWQLIRRAKPDTMKLPFFALLLLICGEFTPLITYFVPSVLPNVALLPWQEKQRRDPLVIRKARLQMTEYQEYLWQDNEMIDMWGGVKGLNKQEVMRALYERGYPDLESVSSDEVDSIEKLRSILDGFLAPDRAHRLEVAKELPSYAVGDRARAWE</sequence>
<proteinExistence type="inferred from homology"/>
<evidence type="ECO:0000313" key="14">
    <source>
        <dbReference type="EMBL" id="GAO46440.1"/>
    </source>
</evidence>
<evidence type="ECO:0000256" key="1">
    <source>
        <dbReference type="ARBA" id="ARBA00004329"/>
    </source>
</evidence>
<protein>
    <recommendedName>
        <fullName evidence="11">Cysteine protease</fullName>
        <ecNumber evidence="11">3.4.22.-</ecNumber>
    </recommendedName>
</protein>
<evidence type="ECO:0000256" key="4">
    <source>
        <dbReference type="ARBA" id="ARBA00022490"/>
    </source>
</evidence>
<dbReference type="PANTHER" id="PTHR22624:SF49">
    <property type="entry name" value="CYSTEINE PROTEASE"/>
    <property type="match status" value="1"/>
</dbReference>
<organism evidence="14 15">
    <name type="scientific">Saitoella complicata (strain BCRC 22490 / CBS 7301 / JCM 7358 / NBRC 10748 / NRRL Y-17804)</name>
    <dbReference type="NCBI Taxonomy" id="698492"/>
    <lineage>
        <taxon>Eukaryota</taxon>
        <taxon>Fungi</taxon>
        <taxon>Dikarya</taxon>
        <taxon>Ascomycota</taxon>
        <taxon>Taphrinomycotina</taxon>
        <taxon>Taphrinomycotina incertae sedis</taxon>
        <taxon>Saitoella</taxon>
    </lineage>
</organism>
<dbReference type="GO" id="GO:0005634">
    <property type="term" value="C:nucleus"/>
    <property type="evidence" value="ECO:0007669"/>
    <property type="project" value="UniProtKB-SubCell"/>
</dbReference>
<gene>
    <name evidence="14" type="ORF">G7K_0671-t1</name>
</gene>
<evidence type="ECO:0000313" key="15">
    <source>
        <dbReference type="Proteomes" id="UP000033140"/>
    </source>
</evidence>
<dbReference type="GO" id="GO:0004197">
    <property type="term" value="F:cysteine-type endopeptidase activity"/>
    <property type="evidence" value="ECO:0007669"/>
    <property type="project" value="TreeGrafter"/>
</dbReference>
<comment type="subcellular location">
    <subcellularLocation>
        <location evidence="11">Nucleus</location>
    </subcellularLocation>
    <subcellularLocation>
        <location evidence="11">Cytoplasm</location>
    </subcellularLocation>
    <subcellularLocation>
        <location evidence="1">Preautophagosomal structure</location>
    </subcellularLocation>
</comment>
<dbReference type="GO" id="GO:0000045">
    <property type="term" value="P:autophagosome assembly"/>
    <property type="evidence" value="ECO:0007669"/>
    <property type="project" value="TreeGrafter"/>
</dbReference>
<evidence type="ECO:0000256" key="12">
    <source>
        <dbReference type="SAM" id="MobiDB-lite"/>
    </source>
</evidence>
<evidence type="ECO:0000256" key="5">
    <source>
        <dbReference type="ARBA" id="ARBA00022670"/>
    </source>
</evidence>
<reference evidence="14 15" key="2">
    <citation type="journal article" date="2014" name="J. Gen. Appl. Microbiol.">
        <title>The early diverging ascomycetous budding yeast Saitoella complicata has three histone deacetylases belonging to the Clr6, Hos2, and Rpd3 lineages.</title>
        <authorList>
            <person name="Nishida H."/>
            <person name="Matsumoto T."/>
            <person name="Kondo S."/>
            <person name="Hamamoto M."/>
            <person name="Yoshikawa H."/>
        </authorList>
    </citation>
    <scope>NUCLEOTIDE SEQUENCE [LARGE SCALE GENOMIC DNA]</scope>
    <source>
        <strain evidence="14 15">NRRL Y-17804</strain>
    </source>
</reference>
<reference evidence="14 15" key="1">
    <citation type="journal article" date="2011" name="J. Gen. Appl. Microbiol.">
        <title>Draft genome sequencing of the enigmatic yeast Saitoella complicata.</title>
        <authorList>
            <person name="Nishida H."/>
            <person name="Hamamoto M."/>
            <person name="Sugiyama J."/>
        </authorList>
    </citation>
    <scope>NUCLEOTIDE SEQUENCE [LARGE SCALE GENOMIC DNA]</scope>
    <source>
        <strain evidence="14 15">NRRL Y-17804</strain>
    </source>
</reference>
<feature type="region of interest" description="Disordered" evidence="12">
    <location>
        <begin position="413"/>
        <end position="437"/>
    </location>
</feature>
<evidence type="ECO:0000256" key="11">
    <source>
        <dbReference type="RuleBase" id="RU363115"/>
    </source>
</evidence>
<dbReference type="InterPro" id="IPR046792">
    <property type="entry name" value="Peptidase_C54_cat"/>
</dbReference>
<evidence type="ECO:0000256" key="6">
    <source>
        <dbReference type="ARBA" id="ARBA00022801"/>
    </source>
</evidence>
<evidence type="ECO:0000256" key="8">
    <source>
        <dbReference type="ARBA" id="ARBA00022927"/>
    </source>
</evidence>
<evidence type="ECO:0000256" key="9">
    <source>
        <dbReference type="ARBA" id="ARBA00023006"/>
    </source>
</evidence>
<dbReference type="Pfam" id="PF03416">
    <property type="entry name" value="Peptidase_C54"/>
    <property type="match status" value="1"/>
</dbReference>
<keyword evidence="11" id="KW-0539">Nucleus</keyword>
<keyword evidence="7" id="KW-0788">Thiol protease</keyword>
<keyword evidence="6 11" id="KW-0378">Hydrolase</keyword>
<evidence type="ECO:0000259" key="13">
    <source>
        <dbReference type="Pfam" id="PF03416"/>
    </source>
</evidence>
<evidence type="ECO:0000256" key="2">
    <source>
        <dbReference type="ARBA" id="ARBA00010958"/>
    </source>
</evidence>
<dbReference type="AlphaFoldDB" id="A0A0E9NAL3"/>
<evidence type="ECO:0000256" key="3">
    <source>
        <dbReference type="ARBA" id="ARBA00022448"/>
    </source>
</evidence>
<dbReference type="GO" id="GO:0019786">
    <property type="term" value="F:protein-phosphatidylethanolamide deconjugating activity"/>
    <property type="evidence" value="ECO:0007669"/>
    <property type="project" value="InterPro"/>
</dbReference>
<dbReference type="GO" id="GO:0000423">
    <property type="term" value="P:mitophagy"/>
    <property type="evidence" value="ECO:0007669"/>
    <property type="project" value="TreeGrafter"/>
</dbReference>
<dbReference type="GO" id="GO:0015031">
    <property type="term" value="P:protein transport"/>
    <property type="evidence" value="ECO:0007669"/>
    <property type="project" value="UniProtKB-KW"/>
</dbReference>
<comment type="catalytic activity">
    <reaction evidence="10">
        <text>[protein]-C-terminal L-amino acid-glycyl-phosphatidylethanolamide + H2O = [protein]-C-terminal L-amino acid-glycine + a 1,2-diacyl-sn-glycero-3-phosphoethanolamine</text>
        <dbReference type="Rhea" id="RHEA:67548"/>
        <dbReference type="Rhea" id="RHEA-COMP:17323"/>
        <dbReference type="Rhea" id="RHEA-COMP:17324"/>
        <dbReference type="ChEBI" id="CHEBI:15377"/>
        <dbReference type="ChEBI" id="CHEBI:64612"/>
        <dbReference type="ChEBI" id="CHEBI:172940"/>
        <dbReference type="ChEBI" id="CHEBI:172941"/>
    </reaction>
    <physiologicalReaction direction="left-to-right" evidence="10">
        <dbReference type="Rhea" id="RHEA:67549"/>
    </physiologicalReaction>
</comment>
<name>A0A0E9NAL3_SAICN</name>
<keyword evidence="3" id="KW-0813">Transport</keyword>
<evidence type="ECO:0000256" key="10">
    <source>
        <dbReference type="ARBA" id="ARBA00029362"/>
    </source>
</evidence>
<keyword evidence="5 11" id="KW-0645">Protease</keyword>
<reference evidence="14 15" key="3">
    <citation type="journal article" date="2015" name="Genome Announc.">
        <title>Draft Genome Sequence of the Archiascomycetous Yeast Saitoella complicata.</title>
        <authorList>
            <person name="Yamauchi K."/>
            <person name="Kondo S."/>
            <person name="Hamamoto M."/>
            <person name="Takahashi Y."/>
            <person name="Ogura Y."/>
            <person name="Hayashi T."/>
            <person name="Nishida H."/>
        </authorList>
    </citation>
    <scope>NUCLEOTIDE SEQUENCE [LARGE SCALE GENOMIC DNA]</scope>
    <source>
        <strain evidence="14 15">NRRL Y-17804</strain>
    </source>
</reference>
<comment type="caution">
    <text evidence="14">The sequence shown here is derived from an EMBL/GenBank/DDBJ whole genome shotgun (WGS) entry which is preliminary data.</text>
</comment>
<dbReference type="InterPro" id="IPR005078">
    <property type="entry name" value="Peptidase_C54"/>
</dbReference>
<dbReference type="InterPro" id="IPR038765">
    <property type="entry name" value="Papain-like_cys_pep_sf"/>
</dbReference>
<dbReference type="EC" id="3.4.22.-" evidence="11"/>
<accession>A0A0E9NAL3</accession>
<evidence type="ECO:0000256" key="7">
    <source>
        <dbReference type="ARBA" id="ARBA00022807"/>
    </source>
</evidence>
<comment type="similarity">
    <text evidence="2 11">Belongs to the peptidase C54 family.</text>
</comment>
<keyword evidence="8" id="KW-0653">Protein transport</keyword>
<keyword evidence="4 11" id="KW-0963">Cytoplasm</keyword>
<dbReference type="EMBL" id="BACD03000004">
    <property type="protein sequence ID" value="GAO46440.1"/>
    <property type="molecule type" value="Genomic_DNA"/>
</dbReference>
<dbReference type="GO" id="GO:0034727">
    <property type="term" value="P:piecemeal microautophagy of the nucleus"/>
    <property type="evidence" value="ECO:0007669"/>
    <property type="project" value="TreeGrafter"/>
</dbReference>
<feature type="domain" description="Peptidase C54 catalytic" evidence="13">
    <location>
        <begin position="64"/>
        <end position="388"/>
    </location>
</feature>
<dbReference type="STRING" id="698492.A0A0E9NAL3"/>
<keyword evidence="15" id="KW-1185">Reference proteome</keyword>
<dbReference type="GO" id="GO:0016485">
    <property type="term" value="P:protein processing"/>
    <property type="evidence" value="ECO:0007669"/>
    <property type="project" value="TreeGrafter"/>
</dbReference>
<feature type="compositionally biased region" description="Low complexity" evidence="12">
    <location>
        <begin position="413"/>
        <end position="428"/>
    </location>
</feature>